<feature type="domain" description="Streptococcal pilin isopeptide linkage" evidence="4">
    <location>
        <begin position="3585"/>
        <end position="3719"/>
    </location>
</feature>
<evidence type="ECO:0000256" key="2">
    <source>
        <dbReference type="SAM" id="Phobius"/>
    </source>
</evidence>
<proteinExistence type="predicted"/>
<feature type="domain" description="Streptococcal pilin isopeptide linkage" evidence="4">
    <location>
        <begin position="797"/>
        <end position="881"/>
    </location>
</feature>
<feature type="domain" description="Streptococcal pilin isopeptide linkage" evidence="4">
    <location>
        <begin position="2228"/>
        <end position="2380"/>
    </location>
</feature>
<feature type="region of interest" description="Disordered" evidence="1">
    <location>
        <begin position="1977"/>
        <end position="2000"/>
    </location>
</feature>
<dbReference type="RefSeq" id="WP_214377049.1">
    <property type="nucleotide sequence ID" value="NZ_JAFEJU010000010.1"/>
</dbReference>
<feature type="region of interest" description="Disordered" evidence="1">
    <location>
        <begin position="30"/>
        <end position="62"/>
    </location>
</feature>
<feature type="domain" description="Streptococcal pilin isopeptide linkage" evidence="4">
    <location>
        <begin position="2996"/>
        <end position="3150"/>
    </location>
</feature>
<reference evidence="5 6" key="1">
    <citation type="journal article" date="2021" name="Environ. Microbiol.">
        <title>Genetic insights into the dark matter of the mammalian gut microbiota through targeted genome reconstruction.</title>
        <authorList>
            <person name="Lugli G.A."/>
            <person name="Alessandri G."/>
            <person name="Milani C."/>
            <person name="Viappiani A."/>
            <person name="Fontana F."/>
            <person name="Tarracchini C."/>
            <person name="Mancabelli L."/>
            <person name="Argentini C."/>
            <person name="Ruiz L."/>
            <person name="Margolles A."/>
            <person name="van Sinderen D."/>
            <person name="Turroni F."/>
            <person name="Ventura M."/>
        </authorList>
    </citation>
    <scope>NUCLEOTIDE SEQUENCE [LARGE SCALE GENOMIC DNA]</scope>
    <source>
        <strain evidence="5 6">LC6</strain>
    </source>
</reference>
<feature type="region of interest" description="Disordered" evidence="1">
    <location>
        <begin position="215"/>
        <end position="253"/>
    </location>
</feature>
<dbReference type="InterPro" id="IPR038174">
    <property type="entry name" value="Strep_pil_link_sf"/>
</dbReference>
<name>A0ABS5UXK9_9BIFI</name>
<feature type="domain" description="Streptococcal pilin isopeptide linkage" evidence="4">
    <location>
        <begin position="4587"/>
        <end position="4722"/>
    </location>
</feature>
<feature type="compositionally biased region" description="Polar residues" evidence="1">
    <location>
        <begin position="241"/>
        <end position="250"/>
    </location>
</feature>
<dbReference type="Proteomes" id="UP000711736">
    <property type="component" value="Unassembled WGS sequence"/>
</dbReference>
<feature type="transmembrane region" description="Helical" evidence="2">
    <location>
        <begin position="5098"/>
        <end position="5118"/>
    </location>
</feature>
<keyword evidence="2" id="KW-1133">Transmembrane helix</keyword>
<evidence type="ECO:0000256" key="1">
    <source>
        <dbReference type="SAM" id="MobiDB-lite"/>
    </source>
</evidence>
<protein>
    <recommendedName>
        <fullName evidence="4">Streptococcal pilin isopeptide linkage domain-containing protein</fullName>
    </recommendedName>
</protein>
<feature type="domain" description="Streptococcal pilin isopeptide linkage" evidence="4">
    <location>
        <begin position="3865"/>
        <end position="4004"/>
    </location>
</feature>
<feature type="domain" description="Streptococcal pilin isopeptide linkage" evidence="4">
    <location>
        <begin position="1668"/>
        <end position="1791"/>
    </location>
</feature>
<feature type="domain" description="Streptococcal pilin isopeptide linkage" evidence="4">
    <location>
        <begin position="1534"/>
        <end position="1663"/>
    </location>
</feature>
<keyword evidence="2" id="KW-0472">Membrane</keyword>
<feature type="domain" description="Streptococcal pilin isopeptide linkage" evidence="4">
    <location>
        <begin position="4741"/>
        <end position="4857"/>
    </location>
</feature>
<feature type="compositionally biased region" description="Low complexity" evidence="1">
    <location>
        <begin position="230"/>
        <end position="240"/>
    </location>
</feature>
<comment type="caution">
    <text evidence="5">The sequence shown here is derived from an EMBL/GenBank/DDBJ whole genome shotgun (WGS) entry which is preliminary data.</text>
</comment>
<feature type="domain" description="Streptococcal pilin isopeptide linkage" evidence="4">
    <location>
        <begin position="3727"/>
        <end position="3854"/>
    </location>
</feature>
<feature type="domain" description="Streptococcal pilin isopeptide linkage" evidence="4">
    <location>
        <begin position="2388"/>
        <end position="2510"/>
    </location>
</feature>
<feature type="domain" description="Streptococcal pilin isopeptide linkage" evidence="4">
    <location>
        <begin position="4303"/>
        <end position="4422"/>
    </location>
</feature>
<feature type="domain" description="Streptococcal pilin isopeptide linkage" evidence="4">
    <location>
        <begin position="1063"/>
        <end position="1207"/>
    </location>
</feature>
<feature type="domain" description="Streptococcal pilin isopeptide linkage" evidence="4">
    <location>
        <begin position="2685"/>
        <end position="2825"/>
    </location>
</feature>
<feature type="domain" description="Streptococcal pilin isopeptide linkage" evidence="4">
    <location>
        <begin position="4447"/>
        <end position="4561"/>
    </location>
</feature>
<keyword evidence="2" id="KW-0812">Transmembrane</keyword>
<dbReference type="InterPro" id="IPR022464">
    <property type="entry name" value="Strep_pil_isopept_link"/>
</dbReference>
<feature type="domain" description="Streptococcal pilin isopeptide linkage" evidence="4">
    <location>
        <begin position="4152"/>
        <end position="4291"/>
    </location>
</feature>
<feature type="domain" description="Streptococcal pilin isopeptide linkage" evidence="4">
    <location>
        <begin position="3446"/>
        <end position="3568"/>
    </location>
</feature>
<feature type="domain" description="Streptococcal pilin isopeptide linkage" evidence="4">
    <location>
        <begin position="1381"/>
        <end position="1525"/>
    </location>
</feature>
<feature type="domain" description="Streptococcal pilin isopeptide linkage" evidence="4">
    <location>
        <begin position="1217"/>
        <end position="1373"/>
    </location>
</feature>
<feature type="domain" description="Streptococcal pilin isopeptide linkage" evidence="4">
    <location>
        <begin position="4951"/>
        <end position="5085"/>
    </location>
</feature>
<evidence type="ECO:0000313" key="6">
    <source>
        <dbReference type="Proteomes" id="UP000711736"/>
    </source>
</evidence>
<evidence type="ECO:0000256" key="3">
    <source>
        <dbReference type="SAM" id="SignalP"/>
    </source>
</evidence>
<feature type="domain" description="Streptococcal pilin isopeptide linkage" evidence="4">
    <location>
        <begin position="891"/>
        <end position="1010"/>
    </location>
</feature>
<keyword evidence="3" id="KW-0732">Signal</keyword>
<evidence type="ECO:0000259" key="4">
    <source>
        <dbReference type="Pfam" id="PF12892"/>
    </source>
</evidence>
<feature type="domain" description="Streptococcal pilin isopeptide linkage" evidence="4">
    <location>
        <begin position="2519"/>
        <end position="2671"/>
    </location>
</feature>
<evidence type="ECO:0000313" key="5">
    <source>
        <dbReference type="EMBL" id="MBT1175860.1"/>
    </source>
</evidence>
<feature type="signal peptide" evidence="3">
    <location>
        <begin position="1"/>
        <end position="29"/>
    </location>
</feature>
<feature type="domain" description="Streptococcal pilin isopeptide linkage" evidence="4">
    <location>
        <begin position="2836"/>
        <end position="2986"/>
    </location>
</feature>
<sequence>MKRSVRAFVAGAVSAAMLLAMVIPSTAMADESTTTQPTTGQNSQNAQNGSQAANAQTNQVTDGAKFTPEVTFKTENAATGADLGFTLRPADGQDVSKVGGLNADQNNTLTATAPKGANGETKVSFGELIFAAEGSYQFMVSENVPEDATATIDGKQVLYKDATVEQKATATFVKNDWSYDSVERAITVKVTTQDDGTLAAALDGDAPTFTNVYTAPKQSAKAEQPKKAAPKAQANLQNQNGTASTDSTTKAQDEPVTYVPTTFDFFDNVSTIMTAQGRSVLSMAGMWKFKIYNGDTQATYATGTNDAQGNIVWTQTAAEKKAFEEYLTFDKPTDKNKDKLVSLYMTSKNPDPDNPDVWALDKYQKKVNIKADAVLDEDNQPTGQLNVHVSGIDGGNPYNKQVVWLITYNGTALIAGTNVDGDESGLVATKKVTGATTDDEFNFHIEAANGAQITSKGVAKDSVGSTPLSVDQLNTPTKIAFNTLEMQIEDLNKAVDNGWATTSANADGSTTWNLYFKAYEDTSSLPAGYTASVGTLYFTVVVTLNKSGKITVDYKYPSGGLSFANYYGTNDVPFAFIGHKNISSDKDANVGDIADKFSFNLTADEDDAPMPSQTKTAKNDAAGNVNFGEFTFSTDNFTEDGTASQKRTRTFHYHVTEDTQNAPAGYEMDDSTQDFNIILTDDGKGNLSVAAEDANGNALSPGALFQFTNTYKPQGADVPIDATHLVSVDKDTLAKINGQYSDFDISKVYYQLSMTAADGNANKDSYWASDDASHQQIATPNATGYTPTRSFNNSTLNSRVDGLDKLGSKPFGLHFEKAGAYSFTVKSTAQGAYGFTSESKSFTVVVTDDGSGQLKSEVVYPDADTAKGEVKDKLNFTSTYKIPALVSGGLRIRKAVKGHDADASAFTFTLTGDNMTAADGTKNYAFSSTRTSSLSKVTDGVGVNDAGDGLIANGTKPVAPNDNYDFGNIAFRNITLYQPGDYQLHVTEVNSGAQGWEYADTTRDITMHARISPNGAFYTTPDKGNNFAGLFTFSDGVTGNGVFQYGEPVLNVYNAKGELAGVTGTKTLAGRDLKFGEFKFNLAPVKGTGADAKTYSKLTATTTNGKNADGSDADSANTVAFPKIAFTTESLNQAVTDGYATRESNGKGGYIWKLTYRASEDTTNLPGGVTANGQSYTDFQITVTDDDKGNLNVTGAKTGIQFSNTYAAAPAEVAGPTVAKTITGRDWKENETFQFKAAKTSLDGKTDASALSAMPALGNKATADETAANNGTNGSVTVAAPANLTGASTNAFASTEFTKPGTYVYTITESTQNGKGITASKAAYTWTVIVTDDLKGQLQATTKLAQTKGNDGKELATPGAPANNQAAFENTYDAKGSLKISGTKTITGDRTVFQEGDNFTFKLSGTSADNTAAPLPQQNGNSVTEATIDGGSAAVNGKSSANFSFGTVNYALSDIGKTYTYTVQESKAESKGGVTADTTEKTFSVAVSDDNKDGGLDLAITDGDGNALANAAALQQYLGFTNTYTATAASVTPQVKKTVVGRDSNVDFTYTLTPATGQDTTNITGLTDGKTTATVKAGVKNGETATANFGKLGFTKAGTYKFTIAEDATANGWSHDTTTRALTVTVVDTDADGFYDGTLHATATYSGNADKSTDAAAFTNTYTTKTNVQVKKTYTGKTWDTEAFKFQIAAKTGNGITNADAAAAALPNNKTITIKAPQSGTSNTGSFTGLSFSAEGAYQYTISEVNIPTLSSGTITGSKAQDVTVTVARNADGSLTATADKASYDFTNTFKPNESGTQNLVLKKSFTGRANDQWLDTDSFSFQLAPKAGVNGNKATAAQLAGVQTVQTLKGGNGVTGTQNITFDGLKFTSTGTYTYTVQELGADGQTYGKGGTKNGITYDTHTATVVYTVTQNADGSLAVSAPAITGLDGDAQDTFTNTYAAKEAQANVEATKTLNVTSGTHEMKDGDFSFTLAESDANGNVTEGGKTEPAKNSNTSADGKSADVKFPALSYTTTGIRYYVMSEDDGGNTTNGVTNSVRKYLVTVNVTDNNNGALEAAVSYSPLANAPAIGTSGKPEFVNTYSAKSTAVAINAKKELKNRAFQAGDIFDFTVTNPAGAPTYTNQTVSGDDQNVAGKNDADISFGSKTFTKAGTYDYVLAETKGSIPGITYDEQKYVAEVTVSGGQGGNFTTDLKYYKADANGNKTGDALADAPTFTNTYASTGAVTLAGKKSITGRDFQGKTAQNDVADQMTFTVTGKDATAGAAADAKVPMPAGLTADAQNANTGTLTITPTSGTEADLGFGKVNYSLKDAGKTYTYTVKETAAQGLNLTKDTSTYTVTVTVAEPDAHNGQLTVTTAVAKNSAGAGTDTSSLDFVNSYKPTTVALTGIKTITGREFQKSDSFTFNVAGGADAPAFKAATVNGTTAAGKTSAALNFGSVTFTKAGVYSYIISESKGDDVVKNTGLAADQTVKFTVAQDANGTLTVKSDGLQSFDAVSGKAVTNNFVNTYTPSSVDSSLTVQKTFAGKTWGLETFGFTLAPNAGESAVDGLAGDALTGALNDASKVGTAFNAIGKPAVALGDLATNSATGGFTFAKAGTYAYTVKENATGNDRITDDTHTAGVTFTVTAKTNDADNPYDGELHVTKTVSNTGAPADADAKINDKAAFTNTYTAAPITSNIDSADTKLTKTLTGRAWGDNDNFEFTVTNAKGADGASDADAAAAVPTDGRRGVTVGKTNINADGQQYGATAADVKATAPVKFGDFKFSKPGTYTYTVAEDTANLPAGVTASGTATVTFVVTYDATSGTLNIENGKPTVTGGDFENAYVPNGSAMLNLTGTKTLEGRDAKAIGAGEFKFDLKGRDAKAGTGVLKTVRNDAAQAGNGAEAAVNFGQLTYNKAALDKAVDAGYATYTAAADGKAAFWTVKYTASEQTNQLPAGVKGVNTSFDFNVIVTDNGEGTLTAKAVQTSGTEIADTAKFLAFKNQYTNDGSASVTPTGTKTLNGRPINGNEFGFEIAPVKADGPDWKNVVSTGTTDANVNATGTTAGITFGQLSYRKTVKANDNAVVLADAVTAGYAEQVNATTWRLHYAAREKTAVKNGVTVDGTVKNFDVLVTEDQTAGTLNAELVQAGTGATGTALTADDLAWTNTYAATDGVTSADITATKTVNGDVPGSAHDGKFTFKLSSDDPNAPLPAGNGVTEVVGEHAVTVTNAANGKVTFPGIQFDANTVGAWTSGANSAKTYTYTLSEENPATVDGVTYTKSNATYTVKVTVTDSVTSNGKLEAKVAYFAADGTTALDSSAVKFDNTYAVNGAVTLKKTFTGREWADGEQFDFTLAADDTAANAADAEAAAQGVTKDVTATKPATGNTAEFTYDGFRFTKPGTYKYTVTETNGHIAGVKYDDTPATVTFTVDQDAATGELSVKAATSKKNNTFTNTFSKLTGVKLEATKKISGANAPAPQDGKFTFAVYNNGDVDDNGQPVADAQPVATATNTGANVEFTLPDFDAVGDHDYQIIETKSEQAGVTMPTTPEVHTAHVSVTADGTTNALQAQVTYDGNSTTAPIFMNHFSASGSTAMPSVKKIVTSAGNGTQGGANWKTVEAGKFTFELTATGANAADAPMPGNTAKGGTAEATNDAQGNASFDDIAYSNADLGKTYHYQIVENQTAIAGYQLSDKTGTFDVTVAANPNDASKIVGTVTNIAGDAANAKKTGFEFTNVYSATGTTAPLNGTKNLGRNFKKGDSFTFTTKGTGVAADGKTAITAPELANGSVTIEATADETTSTKQIPFGQVTFKQPGTYTYQITETKGNLGGIAYDTKTRTVSVTATDNGDGTLKVGAWTWTQDSDNGVWTNGYTAEGWTGEQAVISAKKTVTGHAYDNTVADTFQFKLEPDTSDNFTAAHLNNISNASAQTVSVPKTIADGASATVNFTGLSFTAAGDYKFKVSEVQPDASDNAADTSANYKNGWKYDGAKHTVTVHVEDNGAGKFQLAGAITGNTPEFTNSYSNYKVSNAVAPSVSKQVTGHASQQDYKFALALASGDAAAVLGADGNQFASETVTIAGANGEIADGKTATAAFAGLSFTKPGTYTFTITDQNSPTTWTDGWQLEGGKTRTITVTVTDDNKGGLVAALAPATVDFVSNYTLQGRSNTMDPKVIKQVTGHASQSKYEFALAFASATNGATEDNVTVDGKKFDGKTAEIDGSNGQVTETQPGETFFFGNGTGLAFDKLGDYHFTVAEASPNKNDKGWTYDNSAKAITIRVTDNNKGGYQAEYVDDANEPNVARGNVTITNQYALAGTTTATLGGTKIVTGSPASDQTYEFKLVGKNGAPMPTGANGNTATVTNGAGAFNFGAITYAAADLNGAKSKDYTYELSETKAGKTEAGVAYDSAKYTVTVTVKDNNDGTVVAYTKYADANGKVVFNNDPTAQAGAATDVTFTNNATPATATITGTKKVADRTWTADDSFEFQLAADANDQATANAVAAGDVVLPNNLTTMVNGPQASGEQAFDFKNITFKKQGTYKFTVTQTTADQNGLKLQGDHIRTYTVKVTEGDKGQLVATVTDPADTVWLSTYESQPTTVSLDGLFNTTLQGRDFKAGDKLTFKIAPDTGNAAAYQGGTAEVTGSTAAHDTNVAFGFGTANYTFGDIKNVTAGADGTRDLTLKYTVTETKAEQAEGVPGTLTKSDAEVAVTINLHDDGKGNLTATVADSDKLGEDPNVFINTYEATLDYNAGDDAHGLKINTVLNGRDSFDQQYSFDLTATTMAGAEPAADAAAKLGLGASGKSTVSTKRVLDGDTDTMQAILGKATFSTNDNGKTYVYLVQEVPAKTKGYTNDTDPRLVKISVTNNYDGTLTVTTAITKLASADTTKSAVARFAVRALRALVPAAGLVLADDPGVVIDPNTPADAVYEYTLGKDIPESEGVKIDFVNSYDASTDVEGGTPGKIDAQVAMNGRSPKEGEFTFVLQPKTADGTLLDPIATVKNNADGTIDFGELHYRSIDELKQAIADGYATKVNDEPTEAGYDQYVADGNSIWELTYHVSMTGSLPTNVTMNGNTEFDVTIRVVDNGDGTLTASQVSDKLVFKTTYTAPLPETANTGASVATPAGLAMLLLLAGAGLFAAAKRRRESATPVAAARHARR</sequence>
<accession>A0ABS5UXK9</accession>
<feature type="domain" description="Streptococcal pilin isopeptide linkage" evidence="4">
    <location>
        <begin position="4015"/>
        <end position="4140"/>
    </location>
</feature>
<feature type="domain" description="Streptococcal pilin isopeptide linkage" evidence="4">
    <location>
        <begin position="85"/>
        <end position="214"/>
    </location>
</feature>
<feature type="domain" description="Streptococcal pilin isopeptide linkage" evidence="4">
    <location>
        <begin position="2091"/>
        <end position="2220"/>
    </location>
</feature>
<keyword evidence="6" id="KW-1185">Reference proteome</keyword>
<feature type="domain" description="Streptococcal pilin isopeptide linkage" evidence="4">
    <location>
        <begin position="3315"/>
        <end position="3437"/>
    </location>
</feature>
<dbReference type="NCBIfam" id="TIGR03786">
    <property type="entry name" value="strep_pil_rpt"/>
    <property type="match status" value="10"/>
</dbReference>
<feature type="chain" id="PRO_5046739358" description="Streptococcal pilin isopeptide linkage domain-containing protein" evidence="3">
    <location>
        <begin position="30"/>
        <end position="5137"/>
    </location>
</feature>
<feature type="domain" description="Streptococcal pilin isopeptide linkage" evidence="4">
    <location>
        <begin position="3160"/>
        <end position="3309"/>
    </location>
</feature>
<dbReference type="EMBL" id="JAFEJU010000010">
    <property type="protein sequence ID" value="MBT1175860.1"/>
    <property type="molecule type" value="Genomic_DNA"/>
</dbReference>
<gene>
    <name evidence="5" type="ORF">JS530_10190</name>
</gene>
<feature type="domain" description="Streptococcal pilin isopeptide linkage" evidence="4">
    <location>
        <begin position="580"/>
        <end position="712"/>
    </location>
</feature>
<feature type="domain" description="Streptococcal pilin isopeptide linkage" evidence="4">
    <location>
        <begin position="1950"/>
        <end position="2083"/>
    </location>
</feature>
<feature type="domain" description="Streptococcal pilin isopeptide linkage" evidence="4">
    <location>
        <begin position="1802"/>
        <end position="1941"/>
    </location>
</feature>
<feature type="compositionally biased region" description="Low complexity" evidence="1">
    <location>
        <begin position="39"/>
        <end position="59"/>
    </location>
</feature>
<dbReference type="Gene3D" id="2.60.40.3050">
    <property type="match status" value="31"/>
</dbReference>
<organism evidence="5 6">
    <name type="scientific">Bifidobacterium colobi</name>
    <dbReference type="NCBI Taxonomy" id="2809026"/>
    <lineage>
        <taxon>Bacteria</taxon>
        <taxon>Bacillati</taxon>
        <taxon>Actinomycetota</taxon>
        <taxon>Actinomycetes</taxon>
        <taxon>Bifidobacteriales</taxon>
        <taxon>Bifidobacteriaceae</taxon>
        <taxon>Bifidobacterium</taxon>
    </lineage>
</organism>
<dbReference type="Pfam" id="PF12892">
    <property type="entry name" value="FctA"/>
    <property type="match status" value="31"/>
</dbReference>